<name>A0ABV0H6B2_9NEIS</name>
<evidence type="ECO:0000313" key="8">
    <source>
        <dbReference type="Proteomes" id="UP001438292"/>
    </source>
</evidence>
<sequence length="399" mass="42655">MNHTYLAHLQATLAQIKADGFEKPERVIATPQSSDIALAGGEHVLNFCANNYLGLADDKRLVLAAKSGMDQYGYGCASVRFICGTQSIHKQLEKSISDFLGTDDTILYSSCFDANGGVFETLLTEEDAVISDELNHASIIDGVRLSKAKRFRYKNNDMADLEAQLVAAEQAGARFKLIVTDGVFSMDGIIADLKGICDLAERHDALVMVDDSHAVGFIGETGAGTPEYCGVSDRVDIYTGTLGKALGGASGGYVAAHKPIVDLLRQRSRPYLFSNTLAPAIAAASVEVLNILKSGEGAELRAKVRRNAELFRKEMSAAGFTLVPGEHPIIPVMLGDARLAGEVSAKLLAEGVYVIGFSYPVVPKGKARIRTQMSSAHSEEQVLKAVAAFTKVGRELGVI</sequence>
<feature type="binding site" evidence="5">
    <location>
        <position position="370"/>
    </location>
    <ligand>
        <name>substrate</name>
    </ligand>
</feature>
<gene>
    <name evidence="5" type="primary">kbl</name>
    <name evidence="7" type="ORF">ABH309_14320</name>
</gene>
<evidence type="ECO:0000256" key="5">
    <source>
        <dbReference type="HAMAP-Rule" id="MF_00985"/>
    </source>
</evidence>
<dbReference type="GO" id="GO:0008890">
    <property type="term" value="F:glycine C-acetyltransferase activity"/>
    <property type="evidence" value="ECO:0007669"/>
    <property type="project" value="UniProtKB-EC"/>
</dbReference>
<keyword evidence="4 5" id="KW-0012">Acyltransferase</keyword>
<feature type="binding site" description="in other chain" evidence="5">
    <location>
        <begin position="210"/>
        <end position="213"/>
    </location>
    <ligand>
        <name>pyridoxal 5'-phosphate</name>
        <dbReference type="ChEBI" id="CHEBI:597326"/>
        <note>ligand shared between dimeric partners</note>
    </ligand>
</feature>
<comment type="pathway">
    <text evidence="5">Amino-acid degradation; L-threonine degradation via oxydo-reductase pathway; glycine from L-threonine: step 2/2.</text>
</comment>
<dbReference type="EC" id="2.3.1.29" evidence="5"/>
<dbReference type="NCBIfam" id="NF005394">
    <property type="entry name" value="PRK06939.1"/>
    <property type="match status" value="1"/>
</dbReference>
<dbReference type="RefSeq" id="WP_346195328.1">
    <property type="nucleotide sequence ID" value="NZ_JBDJHV010000023.1"/>
</dbReference>
<keyword evidence="3 5" id="KW-0663">Pyridoxal phosphate</keyword>
<dbReference type="InterPro" id="IPR015424">
    <property type="entry name" value="PyrdxlP-dep_Trfase"/>
</dbReference>
<dbReference type="InterPro" id="IPR015422">
    <property type="entry name" value="PyrdxlP-dep_Trfase_small"/>
</dbReference>
<dbReference type="SUPFAM" id="SSF53383">
    <property type="entry name" value="PLP-dependent transferases"/>
    <property type="match status" value="1"/>
</dbReference>
<evidence type="ECO:0000259" key="6">
    <source>
        <dbReference type="Pfam" id="PF00155"/>
    </source>
</evidence>
<reference evidence="7 8" key="1">
    <citation type="submission" date="2024-05" db="EMBL/GenBank/DDBJ databases">
        <authorList>
            <person name="De Oliveira J.P."/>
            <person name="Noriler S.A."/>
            <person name="De Oliveira A.G."/>
            <person name="Sipoli D.S."/>
        </authorList>
    </citation>
    <scope>NUCLEOTIDE SEQUENCE [LARGE SCALE GENOMIC DNA]</scope>
    <source>
        <strain evidence="7 8">LABIM186</strain>
    </source>
</reference>
<dbReference type="InterPro" id="IPR004839">
    <property type="entry name" value="Aminotransferase_I/II_large"/>
</dbReference>
<evidence type="ECO:0000313" key="7">
    <source>
        <dbReference type="EMBL" id="MEO3955628.1"/>
    </source>
</evidence>
<comment type="cofactor">
    <cofactor evidence="5">
        <name>pyridoxal 5'-phosphate</name>
        <dbReference type="ChEBI" id="CHEBI:597326"/>
    </cofactor>
    <text evidence="5">Binds 1 pyridoxal phosphate per subunit.</text>
</comment>
<organism evidence="7 8">
    <name type="scientific">Chromobacterium piscinae</name>
    <dbReference type="NCBI Taxonomy" id="686831"/>
    <lineage>
        <taxon>Bacteria</taxon>
        <taxon>Pseudomonadati</taxon>
        <taxon>Pseudomonadota</taxon>
        <taxon>Betaproteobacteria</taxon>
        <taxon>Neisseriales</taxon>
        <taxon>Chromobacteriaceae</taxon>
        <taxon>Chromobacterium</taxon>
    </lineage>
</organism>
<dbReference type="Gene3D" id="3.90.1150.10">
    <property type="entry name" value="Aspartate Aminotransferase, domain 1"/>
    <property type="match status" value="1"/>
</dbReference>
<proteinExistence type="inferred from homology"/>
<dbReference type="InterPro" id="IPR015421">
    <property type="entry name" value="PyrdxlP-dep_Trfase_major"/>
</dbReference>
<feature type="modified residue" description="N6-(pyridoxal phosphate)lysine" evidence="5">
    <location>
        <position position="244"/>
    </location>
</feature>
<dbReference type="NCBIfam" id="TIGR01822">
    <property type="entry name" value="2am3keto_CoA"/>
    <property type="match status" value="1"/>
</dbReference>
<feature type="binding site" description="in other chain" evidence="5">
    <location>
        <begin position="241"/>
        <end position="244"/>
    </location>
    <ligand>
        <name>pyridoxal 5'-phosphate</name>
        <dbReference type="ChEBI" id="CHEBI:597326"/>
        <note>ligand shared between dimeric partners</note>
    </ligand>
</feature>
<dbReference type="Pfam" id="PF00155">
    <property type="entry name" value="Aminotran_1_2"/>
    <property type="match status" value="1"/>
</dbReference>
<dbReference type="InterPro" id="IPR011282">
    <property type="entry name" value="2am3keto_CoA_ligase"/>
</dbReference>
<accession>A0ABV0H6B2</accession>
<dbReference type="InterPro" id="IPR001917">
    <property type="entry name" value="Aminotrans_II_pyridoxalP_BS"/>
</dbReference>
<evidence type="ECO:0000256" key="2">
    <source>
        <dbReference type="ARBA" id="ARBA00022679"/>
    </source>
</evidence>
<comment type="catalytic activity">
    <reaction evidence="5">
        <text>glycine + acetyl-CoA = (2S)-2-amino-3-oxobutanoate + CoA</text>
        <dbReference type="Rhea" id="RHEA:20736"/>
        <dbReference type="ChEBI" id="CHEBI:57287"/>
        <dbReference type="ChEBI" id="CHEBI:57288"/>
        <dbReference type="ChEBI" id="CHEBI:57305"/>
        <dbReference type="ChEBI" id="CHEBI:78948"/>
        <dbReference type="EC" id="2.3.1.29"/>
    </reaction>
</comment>
<feature type="binding site" description="in other chain" evidence="5">
    <location>
        <position position="185"/>
    </location>
    <ligand>
        <name>pyridoxal 5'-phosphate</name>
        <dbReference type="ChEBI" id="CHEBI:597326"/>
        <note>ligand shared between dimeric partners</note>
    </ligand>
</feature>
<keyword evidence="2 5" id="KW-0808">Transferase</keyword>
<dbReference type="CDD" id="cd06454">
    <property type="entry name" value="KBL_like"/>
    <property type="match status" value="1"/>
</dbReference>
<dbReference type="InterPro" id="IPR050087">
    <property type="entry name" value="AON_synthase_class-II"/>
</dbReference>
<dbReference type="Proteomes" id="UP001438292">
    <property type="component" value="Unassembled WGS sequence"/>
</dbReference>
<dbReference type="Gene3D" id="3.40.640.10">
    <property type="entry name" value="Type I PLP-dependent aspartate aminotransferase-like (Major domain)"/>
    <property type="match status" value="1"/>
</dbReference>
<comment type="similarity">
    <text evidence="1 5">Belongs to the class-II pyridoxal-phosphate-dependent aminotransferase family.</text>
</comment>
<dbReference type="PANTHER" id="PTHR13693">
    <property type="entry name" value="CLASS II AMINOTRANSFERASE/8-AMINO-7-OXONONANOATE SYNTHASE"/>
    <property type="match status" value="1"/>
</dbReference>
<dbReference type="HAMAP" id="MF_00985">
    <property type="entry name" value="2am3keto_CoA_ligase"/>
    <property type="match status" value="1"/>
</dbReference>
<feature type="binding site" description="in other chain" evidence="5">
    <location>
        <begin position="111"/>
        <end position="112"/>
    </location>
    <ligand>
        <name>pyridoxal 5'-phosphate</name>
        <dbReference type="ChEBI" id="CHEBI:597326"/>
        <note>ligand shared between dimeric partners</note>
    </ligand>
</feature>
<keyword evidence="8" id="KW-1185">Reference proteome</keyword>
<feature type="domain" description="Aminotransferase class I/classII large" evidence="6">
    <location>
        <begin position="43"/>
        <end position="388"/>
    </location>
</feature>
<feature type="binding site" evidence="5">
    <location>
        <begin position="274"/>
        <end position="275"/>
    </location>
    <ligand>
        <name>pyridoxal 5'-phosphate</name>
        <dbReference type="ChEBI" id="CHEBI:597326"/>
        <note>ligand shared between dimeric partners</note>
    </ligand>
</feature>
<dbReference type="EMBL" id="JBDQQU010000013">
    <property type="protein sequence ID" value="MEO3955628.1"/>
    <property type="molecule type" value="Genomic_DNA"/>
</dbReference>
<comment type="subunit">
    <text evidence="5">Homodimer.</text>
</comment>
<protein>
    <recommendedName>
        <fullName evidence="5">2-amino-3-ketobutyrate coenzyme A ligase</fullName>
        <shortName evidence="5">AKB ligase</shortName>
        <ecNumber evidence="5">2.3.1.29</ecNumber>
    </recommendedName>
    <alternativeName>
        <fullName evidence="5">Glycine acetyltransferase</fullName>
    </alternativeName>
</protein>
<comment type="caution">
    <text evidence="7">The sequence shown here is derived from an EMBL/GenBank/DDBJ whole genome shotgun (WGS) entry which is preliminary data.</text>
</comment>
<feature type="binding site" evidence="5">
    <location>
        <position position="136"/>
    </location>
    <ligand>
        <name>substrate</name>
    </ligand>
</feature>
<evidence type="ECO:0000256" key="4">
    <source>
        <dbReference type="ARBA" id="ARBA00023315"/>
    </source>
</evidence>
<dbReference type="PROSITE" id="PS00599">
    <property type="entry name" value="AA_TRANSFER_CLASS_2"/>
    <property type="match status" value="1"/>
</dbReference>
<comment type="function">
    <text evidence="5">Catalyzes the cleavage of 2-amino-3-ketobutyrate to glycine and acetyl-CoA.</text>
</comment>
<evidence type="ECO:0000256" key="1">
    <source>
        <dbReference type="ARBA" id="ARBA00008392"/>
    </source>
</evidence>
<dbReference type="PANTHER" id="PTHR13693:SF102">
    <property type="entry name" value="2-AMINO-3-KETOBUTYRATE COENZYME A LIGASE, MITOCHONDRIAL"/>
    <property type="match status" value="1"/>
</dbReference>
<evidence type="ECO:0000256" key="3">
    <source>
        <dbReference type="ARBA" id="ARBA00022898"/>
    </source>
</evidence>